<dbReference type="EMBL" id="CAJVQB010053158">
    <property type="protein sequence ID" value="CAG8836245.1"/>
    <property type="molecule type" value="Genomic_DNA"/>
</dbReference>
<feature type="non-terminal residue" evidence="2">
    <location>
        <position position="1"/>
    </location>
</feature>
<name>A0ABN7WP16_GIGMA</name>
<sequence length="127" mass="13884">AGAHHAPTPDTVMDDIEINMSNIDVLTQTSMECPMEEGSQANTGSSMVMNDTKMEKTELTEKDPIIQGGTCDMSSKHGNQRDTLSSTSDVTVQSNRHLDLHLSETVMEPTKSDITEWLQSEGFTPVV</sequence>
<gene>
    <name evidence="2" type="ORF">GMARGA_LOCUS32942</name>
</gene>
<accession>A0ABN7WP16</accession>
<evidence type="ECO:0000313" key="2">
    <source>
        <dbReference type="EMBL" id="CAG8836245.1"/>
    </source>
</evidence>
<organism evidence="2 3">
    <name type="scientific">Gigaspora margarita</name>
    <dbReference type="NCBI Taxonomy" id="4874"/>
    <lineage>
        <taxon>Eukaryota</taxon>
        <taxon>Fungi</taxon>
        <taxon>Fungi incertae sedis</taxon>
        <taxon>Mucoromycota</taxon>
        <taxon>Glomeromycotina</taxon>
        <taxon>Glomeromycetes</taxon>
        <taxon>Diversisporales</taxon>
        <taxon>Gigasporaceae</taxon>
        <taxon>Gigaspora</taxon>
    </lineage>
</organism>
<dbReference type="Proteomes" id="UP000789901">
    <property type="component" value="Unassembled WGS sequence"/>
</dbReference>
<protein>
    <submittedName>
        <fullName evidence="2">41059_t:CDS:1</fullName>
    </submittedName>
</protein>
<evidence type="ECO:0000313" key="3">
    <source>
        <dbReference type="Proteomes" id="UP000789901"/>
    </source>
</evidence>
<reference evidence="2 3" key="1">
    <citation type="submission" date="2021-06" db="EMBL/GenBank/DDBJ databases">
        <authorList>
            <person name="Kallberg Y."/>
            <person name="Tangrot J."/>
            <person name="Rosling A."/>
        </authorList>
    </citation>
    <scope>NUCLEOTIDE SEQUENCE [LARGE SCALE GENOMIC DNA]</scope>
    <source>
        <strain evidence="2 3">120-4 pot B 10/14</strain>
    </source>
</reference>
<feature type="region of interest" description="Disordered" evidence="1">
    <location>
        <begin position="58"/>
        <end position="95"/>
    </location>
</feature>
<feature type="non-terminal residue" evidence="2">
    <location>
        <position position="127"/>
    </location>
</feature>
<evidence type="ECO:0000256" key="1">
    <source>
        <dbReference type="SAM" id="MobiDB-lite"/>
    </source>
</evidence>
<comment type="caution">
    <text evidence="2">The sequence shown here is derived from an EMBL/GenBank/DDBJ whole genome shotgun (WGS) entry which is preliminary data.</text>
</comment>
<feature type="compositionally biased region" description="Polar residues" evidence="1">
    <location>
        <begin position="72"/>
        <end position="95"/>
    </location>
</feature>
<proteinExistence type="predicted"/>
<keyword evidence="3" id="KW-1185">Reference proteome</keyword>